<dbReference type="GO" id="GO:0003677">
    <property type="term" value="F:DNA binding"/>
    <property type="evidence" value="ECO:0007669"/>
    <property type="project" value="UniProtKB-KW"/>
</dbReference>
<sequence>MGNKHIRAPMPATPIASTMANARTIRYQEIAGVLRGRVRDGQYIAGRLLPSESELSGEFAASRVTVRRALEVLRDEGLVSARQGFGWFVASEPVRQSLGRLATIEAQMADSGMNPQRRILEFAFVSASPKLRRILGSDQVLRVRRLNLADGQPFAVVTVWCPAELGQDLSRSDVERSPFYELLHVRLSGATQTIGADAVSADDAVLLGVPAGSPVLRCERITNDEHGRPVLYSEHVFPAHRTEFVVHLPHAEPSIAPSGLRLVE</sequence>
<dbReference type="PANTHER" id="PTHR44846">
    <property type="entry name" value="MANNOSYL-D-GLYCERATE TRANSPORT/METABOLISM SYSTEM REPRESSOR MNGR-RELATED"/>
    <property type="match status" value="1"/>
</dbReference>
<keyword evidence="3" id="KW-0804">Transcription</keyword>
<evidence type="ECO:0000259" key="4">
    <source>
        <dbReference type="PROSITE" id="PS50949"/>
    </source>
</evidence>
<dbReference type="PRINTS" id="PR00035">
    <property type="entry name" value="HTHGNTR"/>
</dbReference>
<dbReference type="InterPro" id="IPR036390">
    <property type="entry name" value="WH_DNA-bd_sf"/>
</dbReference>
<dbReference type="Gene3D" id="3.40.1410.10">
    <property type="entry name" value="Chorismate lyase-like"/>
    <property type="match status" value="1"/>
</dbReference>
<evidence type="ECO:0000256" key="2">
    <source>
        <dbReference type="ARBA" id="ARBA00023125"/>
    </source>
</evidence>
<dbReference type="PANTHER" id="PTHR44846:SF1">
    <property type="entry name" value="MANNOSYL-D-GLYCERATE TRANSPORT_METABOLISM SYSTEM REPRESSOR MNGR-RELATED"/>
    <property type="match status" value="1"/>
</dbReference>
<dbReference type="GO" id="GO:0045892">
    <property type="term" value="P:negative regulation of DNA-templated transcription"/>
    <property type="evidence" value="ECO:0007669"/>
    <property type="project" value="TreeGrafter"/>
</dbReference>
<dbReference type="EMBL" id="CAFAAJ010000161">
    <property type="protein sequence ID" value="CAB4817698.1"/>
    <property type="molecule type" value="Genomic_DNA"/>
</dbReference>
<reference evidence="5" key="1">
    <citation type="submission" date="2020-05" db="EMBL/GenBank/DDBJ databases">
        <authorList>
            <person name="Chiriac C."/>
            <person name="Salcher M."/>
            <person name="Ghai R."/>
            <person name="Kavagutti S V."/>
        </authorList>
    </citation>
    <scope>NUCLEOTIDE SEQUENCE</scope>
</reference>
<dbReference type="InterPro" id="IPR036388">
    <property type="entry name" value="WH-like_DNA-bd_sf"/>
</dbReference>
<keyword evidence="2" id="KW-0238">DNA-binding</keyword>
<dbReference type="InterPro" id="IPR000524">
    <property type="entry name" value="Tscrpt_reg_HTH_GntR"/>
</dbReference>
<dbReference type="Pfam" id="PF00392">
    <property type="entry name" value="GntR"/>
    <property type="match status" value="1"/>
</dbReference>
<evidence type="ECO:0000256" key="1">
    <source>
        <dbReference type="ARBA" id="ARBA00023015"/>
    </source>
</evidence>
<dbReference type="Gene3D" id="1.10.10.10">
    <property type="entry name" value="Winged helix-like DNA-binding domain superfamily/Winged helix DNA-binding domain"/>
    <property type="match status" value="1"/>
</dbReference>
<feature type="domain" description="HTH gntR-type" evidence="4">
    <location>
        <begin position="24"/>
        <end position="92"/>
    </location>
</feature>
<dbReference type="InterPro" id="IPR028978">
    <property type="entry name" value="Chorismate_lyase_/UTRA_dom_sf"/>
</dbReference>
<dbReference type="PROSITE" id="PS50949">
    <property type="entry name" value="HTH_GNTR"/>
    <property type="match status" value="1"/>
</dbReference>
<evidence type="ECO:0000313" key="5">
    <source>
        <dbReference type="EMBL" id="CAB4817698.1"/>
    </source>
</evidence>
<dbReference type="InterPro" id="IPR050679">
    <property type="entry name" value="Bact_HTH_transcr_reg"/>
</dbReference>
<dbReference type="SMART" id="SM00345">
    <property type="entry name" value="HTH_GNTR"/>
    <property type="match status" value="1"/>
</dbReference>
<dbReference type="AlphaFoldDB" id="A0A6J6ZF80"/>
<dbReference type="SUPFAM" id="SSF64288">
    <property type="entry name" value="Chorismate lyase-like"/>
    <property type="match status" value="1"/>
</dbReference>
<accession>A0A6J6ZF80</accession>
<dbReference type="SMART" id="SM00866">
    <property type="entry name" value="UTRA"/>
    <property type="match status" value="1"/>
</dbReference>
<protein>
    <submittedName>
        <fullName evidence="5">Unannotated protein</fullName>
    </submittedName>
</protein>
<dbReference type="InterPro" id="IPR011663">
    <property type="entry name" value="UTRA"/>
</dbReference>
<dbReference type="CDD" id="cd07377">
    <property type="entry name" value="WHTH_GntR"/>
    <property type="match status" value="1"/>
</dbReference>
<dbReference type="SUPFAM" id="SSF46785">
    <property type="entry name" value="Winged helix' DNA-binding domain"/>
    <property type="match status" value="1"/>
</dbReference>
<proteinExistence type="predicted"/>
<dbReference type="Pfam" id="PF07702">
    <property type="entry name" value="UTRA"/>
    <property type="match status" value="1"/>
</dbReference>
<evidence type="ECO:0000256" key="3">
    <source>
        <dbReference type="ARBA" id="ARBA00023163"/>
    </source>
</evidence>
<keyword evidence="1" id="KW-0805">Transcription regulation</keyword>
<name>A0A6J6ZF80_9ZZZZ</name>
<gene>
    <name evidence="5" type="ORF">UFOPK3001_02010</name>
</gene>
<dbReference type="GO" id="GO:0003700">
    <property type="term" value="F:DNA-binding transcription factor activity"/>
    <property type="evidence" value="ECO:0007669"/>
    <property type="project" value="InterPro"/>
</dbReference>
<organism evidence="5">
    <name type="scientific">freshwater metagenome</name>
    <dbReference type="NCBI Taxonomy" id="449393"/>
    <lineage>
        <taxon>unclassified sequences</taxon>
        <taxon>metagenomes</taxon>
        <taxon>ecological metagenomes</taxon>
    </lineage>
</organism>